<dbReference type="InParanoid" id="A0A2N3NB22"/>
<sequence>MSPSVITLQHPALGPIRGKAHNGVVQYLGIKYASLSHRFSIPELYSGAGGSIVTDATQLGPAVIGLPNGCKAEQALIQQTLPLPDFPPQSDTEGLNLTITLPGNPEKSKLPVFVFVHGGGLITGSGTWPQYDHGAFVRRSAELGKPVIGVNINYRTGPLGFLTSEELQTAGLAANNGLRDQKVAFQWIRRFISGFGGDPDQITAIGQSAGAACLTLLLQSDEPLFNRVALLSGTCLAIRPQPTSVHNQVYRRFCEAHNLADGGVDTKMEAINQIDSYTLVANTPPSVALAPALDEFIHTNFTLETIKNNSKTGDITTTIPGFGWCDDLLIGDCSLDGNIHQLALAHRKNDIAKQLEISLKKNIPNHDREIERLLADYGISTAPDDERAYLKVLEFATDIVFTVPNDLFAEAWPKSKYVYHIDEPNPWEGPFLGHATHILDVALLFKNFDEKLDAPARSVGGAFSDNMIKFVNGEAPWKANTTDDPVAFIYRQGVNEVREDTSRSVGRKQILYRLQDSIGLDSILVAFQLFLGGQ</sequence>
<dbReference type="AlphaFoldDB" id="A0A2N3NB22"/>
<comment type="caution">
    <text evidence="2">The sequence shown here is derived from an EMBL/GenBank/DDBJ whole genome shotgun (WGS) entry which is preliminary data.</text>
</comment>
<gene>
    <name evidence="2" type="ORF">jhhlp_004243</name>
</gene>
<dbReference type="SUPFAM" id="SSF53474">
    <property type="entry name" value="alpha/beta-Hydrolases"/>
    <property type="match status" value="1"/>
</dbReference>
<dbReference type="PANTHER" id="PTHR43142:SF11">
    <property type="entry name" value="CARBOXYLIC ESTER HYDROLASE"/>
    <property type="match status" value="1"/>
</dbReference>
<dbReference type="OrthoDB" id="3200163at2759"/>
<dbReference type="Proteomes" id="UP000233524">
    <property type="component" value="Unassembled WGS sequence"/>
</dbReference>
<feature type="domain" description="Carboxylesterase type B" evidence="1">
    <location>
        <begin position="10"/>
        <end position="471"/>
    </location>
</feature>
<evidence type="ECO:0000259" key="1">
    <source>
        <dbReference type="Pfam" id="PF00135"/>
    </source>
</evidence>
<reference evidence="2 3" key="1">
    <citation type="journal article" date="2017" name="G3 (Bethesda)">
        <title>First Draft Genome Sequence of the Pathogenic Fungus Lomentospora prolificans (Formerly Scedosporium prolificans).</title>
        <authorList>
            <person name="Luo R."/>
            <person name="Zimin A."/>
            <person name="Workman R."/>
            <person name="Fan Y."/>
            <person name="Pertea G."/>
            <person name="Grossman N."/>
            <person name="Wear M.P."/>
            <person name="Jia B."/>
            <person name="Miller H."/>
            <person name="Casadevall A."/>
            <person name="Timp W."/>
            <person name="Zhang S.X."/>
            <person name="Salzberg S.L."/>
        </authorList>
    </citation>
    <scope>NUCLEOTIDE SEQUENCE [LARGE SCALE GENOMIC DNA]</scope>
    <source>
        <strain evidence="2 3">JHH-5317</strain>
    </source>
</reference>
<dbReference type="InterPro" id="IPR002018">
    <property type="entry name" value="CarbesteraseB"/>
</dbReference>
<accession>A0A2N3NB22</accession>
<dbReference type="Gene3D" id="3.40.50.1820">
    <property type="entry name" value="alpha/beta hydrolase"/>
    <property type="match status" value="1"/>
</dbReference>
<protein>
    <recommendedName>
        <fullName evidence="1">Carboxylesterase type B domain-containing protein</fullName>
    </recommendedName>
</protein>
<dbReference type="Pfam" id="PF00135">
    <property type="entry name" value="COesterase"/>
    <property type="match status" value="1"/>
</dbReference>
<evidence type="ECO:0000313" key="2">
    <source>
        <dbReference type="EMBL" id="PKS09624.1"/>
    </source>
</evidence>
<dbReference type="STRING" id="41688.A0A2N3NB22"/>
<evidence type="ECO:0000313" key="3">
    <source>
        <dbReference type="Proteomes" id="UP000233524"/>
    </source>
</evidence>
<dbReference type="PANTHER" id="PTHR43142">
    <property type="entry name" value="CARBOXYLIC ESTER HYDROLASE"/>
    <property type="match status" value="1"/>
</dbReference>
<dbReference type="VEuPathDB" id="FungiDB:jhhlp_004243"/>
<name>A0A2N3NB22_9PEZI</name>
<proteinExistence type="predicted"/>
<organism evidence="2 3">
    <name type="scientific">Lomentospora prolificans</name>
    <dbReference type="NCBI Taxonomy" id="41688"/>
    <lineage>
        <taxon>Eukaryota</taxon>
        <taxon>Fungi</taxon>
        <taxon>Dikarya</taxon>
        <taxon>Ascomycota</taxon>
        <taxon>Pezizomycotina</taxon>
        <taxon>Sordariomycetes</taxon>
        <taxon>Hypocreomycetidae</taxon>
        <taxon>Microascales</taxon>
        <taxon>Microascaceae</taxon>
        <taxon>Lomentospora</taxon>
    </lineage>
</organism>
<dbReference type="EMBL" id="NLAX01000010">
    <property type="protein sequence ID" value="PKS09624.1"/>
    <property type="molecule type" value="Genomic_DNA"/>
</dbReference>
<dbReference type="InterPro" id="IPR029058">
    <property type="entry name" value="AB_hydrolase_fold"/>
</dbReference>
<keyword evidence="3" id="KW-1185">Reference proteome</keyword>